<organism evidence="2 3">
    <name type="scientific">Tessaracoccus bendigoensis DSM 12906</name>
    <dbReference type="NCBI Taxonomy" id="1123357"/>
    <lineage>
        <taxon>Bacteria</taxon>
        <taxon>Bacillati</taxon>
        <taxon>Actinomycetota</taxon>
        <taxon>Actinomycetes</taxon>
        <taxon>Propionibacteriales</taxon>
        <taxon>Propionibacteriaceae</taxon>
        <taxon>Tessaracoccus</taxon>
    </lineage>
</organism>
<dbReference type="RefSeq" id="WP_073189711.1">
    <property type="nucleotide sequence ID" value="NZ_FQZG01000066.1"/>
</dbReference>
<reference evidence="2 3" key="1">
    <citation type="submission" date="2016-11" db="EMBL/GenBank/DDBJ databases">
        <authorList>
            <person name="Jaros S."/>
            <person name="Januszkiewicz K."/>
            <person name="Wedrychowicz H."/>
        </authorList>
    </citation>
    <scope>NUCLEOTIDE SEQUENCE [LARGE SCALE GENOMIC DNA]</scope>
    <source>
        <strain evidence="2 3">DSM 12906</strain>
    </source>
</reference>
<evidence type="ECO:0008006" key="4">
    <source>
        <dbReference type="Google" id="ProtNLM"/>
    </source>
</evidence>
<evidence type="ECO:0000256" key="1">
    <source>
        <dbReference type="SAM" id="SignalP"/>
    </source>
</evidence>
<dbReference type="OrthoDB" id="3696279at2"/>
<proteinExistence type="predicted"/>
<evidence type="ECO:0000313" key="3">
    <source>
        <dbReference type="Proteomes" id="UP000184512"/>
    </source>
</evidence>
<feature type="chain" id="PRO_5009919133" description="WxL domain-containing protein" evidence="1">
    <location>
        <begin position="31"/>
        <end position="210"/>
    </location>
</feature>
<keyword evidence="3" id="KW-1185">Reference proteome</keyword>
<gene>
    <name evidence="2" type="ORF">SAMN02745244_02976</name>
</gene>
<protein>
    <recommendedName>
        <fullName evidence="4">WxL domain-containing protein</fullName>
    </recommendedName>
</protein>
<dbReference type="Proteomes" id="UP000184512">
    <property type="component" value="Unassembled WGS sequence"/>
</dbReference>
<dbReference type="STRING" id="1123357.SAMN02745244_02976"/>
<sequence length="210" mass="21435">MFNNSRAARLVGAAGVAVLMASLSAGVAMGDPSEVDDTSVDVNVNIAEVDGPGFLALTVADDAVQLTENGSDVTRRQFTGTLPTVTVTDTRDSADIPAGAGWAVLGTVSDFTGGTGQAAITADHLGWAPELVGNNTGDGLVAEGDVVDTVLDGGANGVGLENRELLVSTWDSAAVHEEGSWQANAELFLRTPLDVEAGEYSAVLTLSLFE</sequence>
<dbReference type="AlphaFoldDB" id="A0A1M6L318"/>
<dbReference type="EMBL" id="FQZG01000066">
    <property type="protein sequence ID" value="SHJ65590.1"/>
    <property type="molecule type" value="Genomic_DNA"/>
</dbReference>
<keyword evidence="1" id="KW-0732">Signal</keyword>
<accession>A0A1M6L318</accession>
<evidence type="ECO:0000313" key="2">
    <source>
        <dbReference type="EMBL" id="SHJ65590.1"/>
    </source>
</evidence>
<name>A0A1M6L318_9ACTN</name>
<feature type="signal peptide" evidence="1">
    <location>
        <begin position="1"/>
        <end position="30"/>
    </location>
</feature>